<accession>D3ADG5</accession>
<comment type="caution">
    <text evidence="1">The sequence shown here is derived from an EMBL/GenBank/DDBJ whole genome shotgun (WGS) entry which is preliminary data.</text>
</comment>
<dbReference type="EMBL" id="ACIO01000120">
    <property type="protein sequence ID" value="EFD00143.1"/>
    <property type="molecule type" value="Genomic_DNA"/>
</dbReference>
<dbReference type="HOGENOM" id="CLU_3252621_0_0_9"/>
<gene>
    <name evidence="1" type="ORF">CLOSTHATH_01643</name>
</gene>
<proteinExistence type="predicted"/>
<evidence type="ECO:0000313" key="2">
    <source>
        <dbReference type="Proteomes" id="UP000004968"/>
    </source>
</evidence>
<organism evidence="1 2">
    <name type="scientific">Hungatella hathewayi DSM 13479</name>
    <dbReference type="NCBI Taxonomy" id="566550"/>
    <lineage>
        <taxon>Bacteria</taxon>
        <taxon>Bacillati</taxon>
        <taxon>Bacillota</taxon>
        <taxon>Clostridia</taxon>
        <taxon>Lachnospirales</taxon>
        <taxon>Lachnospiraceae</taxon>
        <taxon>Hungatella</taxon>
    </lineage>
</organism>
<evidence type="ECO:0000313" key="1">
    <source>
        <dbReference type="EMBL" id="EFD00143.1"/>
    </source>
</evidence>
<protein>
    <submittedName>
        <fullName evidence="1">Uncharacterized protein</fullName>
    </submittedName>
</protein>
<dbReference type="AlphaFoldDB" id="D3ADG5"/>
<name>D3ADG5_9FIRM</name>
<reference evidence="1 2" key="1">
    <citation type="submission" date="2010-01" db="EMBL/GenBank/DDBJ databases">
        <authorList>
            <person name="Weinstock G."/>
            <person name="Sodergren E."/>
            <person name="Clifton S."/>
            <person name="Fulton L."/>
            <person name="Fulton B."/>
            <person name="Courtney L."/>
            <person name="Fronick C."/>
            <person name="Harrison M."/>
            <person name="Strong C."/>
            <person name="Farmer C."/>
            <person name="Delahaunty K."/>
            <person name="Markovic C."/>
            <person name="Hall O."/>
            <person name="Minx P."/>
            <person name="Tomlinson C."/>
            <person name="Mitreva M."/>
            <person name="Nelson J."/>
            <person name="Hou S."/>
            <person name="Wollam A."/>
            <person name="Pepin K.H."/>
            <person name="Johnson M."/>
            <person name="Bhonagiri V."/>
            <person name="Nash W.E."/>
            <person name="Warren W."/>
            <person name="Chinwalla A."/>
            <person name="Mardis E.R."/>
            <person name="Wilson R.K."/>
        </authorList>
    </citation>
    <scope>NUCLEOTIDE SEQUENCE [LARGE SCALE GENOMIC DNA]</scope>
    <source>
        <strain evidence="1 2">DSM 13479</strain>
    </source>
</reference>
<sequence>MCEERFPEMGEFRKGKEWTCVKGFYLILRNRGIIIKTYESKI</sequence>
<dbReference type="Proteomes" id="UP000004968">
    <property type="component" value="Unassembled WGS sequence"/>
</dbReference>